<evidence type="ECO:0000313" key="5">
    <source>
        <dbReference type="Proteomes" id="UP000254107"/>
    </source>
</evidence>
<dbReference type="PROSITE" id="PS51257">
    <property type="entry name" value="PROKAR_LIPOPROTEIN"/>
    <property type="match status" value="1"/>
</dbReference>
<sequence>MLKQVFLAVSLTLALTACQSTPNDKTPNASLSPQVIKHMANQMSQNLRALPRTQTAQFANIAYDTVDERQKMDIYLPNNQTIHAPTVVYIHGGGWIGGDKIEVASSKMGVDKMIARLLDNGYAVVSVDYRFAPNYPMPAQTDDVTKAFEFILKNGQKYGIDTSRLAVMGESAGGHLAQWLSVTQGKHLKASVPFYAVSDVANLSQMVKADPVCQNFSLGKLLGGMGMNVPDDFSIRLLSKPRFLWIFKNFNPNTYKGLFLVWKEV</sequence>
<accession>A0A378QHV0</accession>
<keyword evidence="5" id="KW-1185">Reference proteome</keyword>
<feature type="signal peptide" evidence="2">
    <location>
        <begin position="1"/>
        <end position="22"/>
    </location>
</feature>
<organism evidence="4 5">
    <name type="scientific">Moraxella lacunata</name>
    <dbReference type="NCBI Taxonomy" id="477"/>
    <lineage>
        <taxon>Bacteria</taxon>
        <taxon>Pseudomonadati</taxon>
        <taxon>Pseudomonadota</taxon>
        <taxon>Gammaproteobacteria</taxon>
        <taxon>Moraxellales</taxon>
        <taxon>Moraxellaceae</taxon>
        <taxon>Moraxella</taxon>
    </lineage>
</organism>
<feature type="chain" id="PRO_5016747591" evidence="2">
    <location>
        <begin position="23"/>
        <end position="265"/>
    </location>
</feature>
<protein>
    <submittedName>
        <fullName evidence="4">Lipase 2</fullName>
        <ecNumber evidence="4">3.1.1.3</ecNumber>
    </submittedName>
</protein>
<dbReference type="InterPro" id="IPR049492">
    <property type="entry name" value="BD-FAE-like_dom"/>
</dbReference>
<evidence type="ECO:0000256" key="1">
    <source>
        <dbReference type="ARBA" id="ARBA00022801"/>
    </source>
</evidence>
<name>A0A378QHV0_MORLA</name>
<dbReference type="EC" id="3.1.1.3" evidence="4"/>
<dbReference type="EMBL" id="UGQC01000001">
    <property type="protein sequence ID" value="STZ00459.1"/>
    <property type="molecule type" value="Genomic_DNA"/>
</dbReference>
<evidence type="ECO:0000259" key="3">
    <source>
        <dbReference type="Pfam" id="PF20434"/>
    </source>
</evidence>
<dbReference type="Gene3D" id="3.40.50.1820">
    <property type="entry name" value="alpha/beta hydrolase"/>
    <property type="match status" value="1"/>
</dbReference>
<keyword evidence="2" id="KW-0732">Signal</keyword>
<dbReference type="SUPFAM" id="SSF53474">
    <property type="entry name" value="alpha/beta-Hydrolases"/>
    <property type="match status" value="1"/>
</dbReference>
<dbReference type="PANTHER" id="PTHR48081">
    <property type="entry name" value="AB HYDROLASE SUPERFAMILY PROTEIN C4A8.06C"/>
    <property type="match status" value="1"/>
</dbReference>
<keyword evidence="1 4" id="KW-0378">Hydrolase</keyword>
<dbReference type="InterPro" id="IPR029058">
    <property type="entry name" value="AB_hydrolase_fold"/>
</dbReference>
<dbReference type="GO" id="GO:0004806">
    <property type="term" value="F:triacylglycerol lipase activity"/>
    <property type="evidence" value="ECO:0007669"/>
    <property type="project" value="UniProtKB-EC"/>
</dbReference>
<dbReference type="Proteomes" id="UP000254107">
    <property type="component" value="Unassembled WGS sequence"/>
</dbReference>
<dbReference type="GeneID" id="302270416"/>
<evidence type="ECO:0000313" key="4">
    <source>
        <dbReference type="EMBL" id="STZ00459.1"/>
    </source>
</evidence>
<evidence type="ECO:0000256" key="2">
    <source>
        <dbReference type="SAM" id="SignalP"/>
    </source>
</evidence>
<feature type="domain" description="BD-FAE-like" evidence="3">
    <location>
        <begin position="72"/>
        <end position="195"/>
    </location>
</feature>
<dbReference type="RefSeq" id="WP_115247824.1">
    <property type="nucleotide sequence ID" value="NZ_UGQC01000001.1"/>
</dbReference>
<reference evidence="4 5" key="1">
    <citation type="submission" date="2018-06" db="EMBL/GenBank/DDBJ databases">
        <authorList>
            <consortium name="Pathogen Informatics"/>
            <person name="Doyle S."/>
        </authorList>
    </citation>
    <scope>NUCLEOTIDE SEQUENCE [LARGE SCALE GENOMIC DNA]</scope>
    <source>
        <strain evidence="4 5">NCTC7911</strain>
    </source>
</reference>
<dbReference type="InterPro" id="IPR050300">
    <property type="entry name" value="GDXG_lipolytic_enzyme"/>
</dbReference>
<dbReference type="Pfam" id="PF20434">
    <property type="entry name" value="BD-FAE"/>
    <property type="match status" value="1"/>
</dbReference>
<gene>
    <name evidence="4" type="primary">lip2</name>
    <name evidence="4" type="ORF">NCTC7911_01856</name>
</gene>
<proteinExistence type="predicted"/>
<dbReference type="AlphaFoldDB" id="A0A378QHV0"/>